<evidence type="ECO:0000259" key="1">
    <source>
        <dbReference type="Pfam" id="PF05223"/>
    </source>
</evidence>
<dbReference type="GO" id="GO:0071972">
    <property type="term" value="F:peptidoglycan L,D-transpeptidase activity"/>
    <property type="evidence" value="ECO:0007669"/>
    <property type="project" value="TreeGrafter"/>
</dbReference>
<sequence>MKSGADMDVWGSRRIRVRGALTVLSAALVAMATGSCALPSKPSGPEGVVEHFTQLLDKRDATNAAGLTSYPSGAEATLKQMFDGLGAGKPDYQLAQYINLDADSGMFNLRANWNFGPGKDWSYDLQGSIRKLAIGWRISWDPGVVMPALDNQHTVKFVRTDPTPPPKVNDNAGEALMTQQTVNVVKVDPTRTSDLIATTNALADAIKPVAPLITGGSLMQDISAAQGKPITAVTLRDDDFAVLQPRMAAIPGVVMEQQPKVIATDRRVWSPLLDALRNVWQEDRDQHAGWGVQLLEPNGHLVTQLAGQPGPPAPDVASTLDPRLQRAAEDAVVSAGTAASIVAIQPSTGAVVATAQNTYASEQGSPAFTAAYPVGGVADLFKAVAAVVKKKAPQDVSLQDTAEAATMLGVGVGYRVAGLDQTTGRLPISGKGVEQVNKGSSDPILASPFGMAIAAAAIAHGGLIPPMIEIGRPATTDAQINPLPGEAVDRLRAMLHDEADRGPDLAAVRHYAGVTAFSAKGGTGGWLLATMGDLAFAVHIDDVDSGDATARMAARLLQSLASPDSK</sequence>
<comment type="caution">
    <text evidence="2">The sequence shown here is derived from an EMBL/GenBank/DDBJ whole genome shotgun (WGS) entry which is preliminary data.</text>
</comment>
<feature type="domain" description="NTF2-like N-terminal transpeptidase" evidence="1">
    <location>
        <begin position="45"/>
        <end position="151"/>
    </location>
</feature>
<organism evidence="2 3">
    <name type="scientific">Nocardia aurantia</name>
    <dbReference type="NCBI Taxonomy" id="2585199"/>
    <lineage>
        <taxon>Bacteria</taxon>
        <taxon>Bacillati</taxon>
        <taxon>Actinomycetota</taxon>
        <taxon>Actinomycetes</taxon>
        <taxon>Mycobacteriales</taxon>
        <taxon>Nocardiaceae</taxon>
        <taxon>Nocardia</taxon>
    </lineage>
</organism>
<dbReference type="Pfam" id="PF05223">
    <property type="entry name" value="MecA_N"/>
    <property type="match status" value="1"/>
</dbReference>
<dbReference type="SUPFAM" id="SSF54427">
    <property type="entry name" value="NTF2-like"/>
    <property type="match status" value="1"/>
</dbReference>
<accession>A0A7K0DNA4</accession>
<dbReference type="SUPFAM" id="SSF56601">
    <property type="entry name" value="beta-lactamase/transpeptidase-like"/>
    <property type="match status" value="1"/>
</dbReference>
<dbReference type="AlphaFoldDB" id="A0A7K0DNA4"/>
<dbReference type="GO" id="GO:0071555">
    <property type="term" value="P:cell wall organization"/>
    <property type="evidence" value="ECO:0007669"/>
    <property type="project" value="TreeGrafter"/>
</dbReference>
<name>A0A7K0DNA4_9NOCA</name>
<dbReference type="GO" id="GO:0008658">
    <property type="term" value="F:penicillin binding"/>
    <property type="evidence" value="ECO:0007669"/>
    <property type="project" value="TreeGrafter"/>
</dbReference>
<dbReference type="GO" id="GO:0046677">
    <property type="term" value="P:response to antibiotic"/>
    <property type="evidence" value="ECO:0007669"/>
    <property type="project" value="InterPro"/>
</dbReference>
<dbReference type="PANTHER" id="PTHR30627">
    <property type="entry name" value="PEPTIDOGLYCAN D,D-TRANSPEPTIDASE"/>
    <property type="match status" value="1"/>
</dbReference>
<dbReference type="GO" id="GO:0005886">
    <property type="term" value="C:plasma membrane"/>
    <property type="evidence" value="ECO:0007669"/>
    <property type="project" value="TreeGrafter"/>
</dbReference>
<evidence type="ECO:0000313" key="3">
    <source>
        <dbReference type="Proteomes" id="UP000431401"/>
    </source>
</evidence>
<keyword evidence="3" id="KW-1185">Reference proteome</keyword>
<protein>
    <recommendedName>
        <fullName evidence="1">NTF2-like N-terminal transpeptidase domain-containing protein</fullName>
    </recommendedName>
</protein>
<dbReference type="PANTHER" id="PTHR30627:SF24">
    <property type="entry name" value="PENICILLIN-BINDING PROTEIN 4B"/>
    <property type="match status" value="1"/>
</dbReference>
<evidence type="ECO:0000313" key="2">
    <source>
        <dbReference type="EMBL" id="MQY27210.1"/>
    </source>
</evidence>
<dbReference type="Gene3D" id="3.40.710.10">
    <property type="entry name" value="DD-peptidase/beta-lactamase superfamily"/>
    <property type="match status" value="1"/>
</dbReference>
<dbReference type="InterPro" id="IPR012338">
    <property type="entry name" value="Beta-lactam/transpept-like"/>
</dbReference>
<gene>
    <name evidence="2" type="ORF">NRB56_27920</name>
</gene>
<dbReference type="InterPro" id="IPR032710">
    <property type="entry name" value="NTF2-like_dom_sf"/>
</dbReference>
<dbReference type="EMBL" id="WEGI01000005">
    <property type="protein sequence ID" value="MQY27210.1"/>
    <property type="molecule type" value="Genomic_DNA"/>
</dbReference>
<proteinExistence type="predicted"/>
<dbReference type="InterPro" id="IPR007887">
    <property type="entry name" value="MecA_N"/>
</dbReference>
<dbReference type="InterPro" id="IPR050515">
    <property type="entry name" value="Beta-lactam/transpept"/>
</dbReference>
<reference evidence="2 3" key="1">
    <citation type="submission" date="2019-10" db="EMBL/GenBank/DDBJ databases">
        <title>Nocardia macrotermitis sp. nov. and Nocardia aurantia sp. nov., isolated from the gut of fungus growing-termite Macrotermes natalensis.</title>
        <authorList>
            <person name="Benndorf R."/>
            <person name="Schwitalla J."/>
            <person name="Martin K."/>
            <person name="De Beer W."/>
            <person name="Kaster A.-K."/>
            <person name="Vollmers J."/>
            <person name="Poulsen M."/>
            <person name="Beemelmanns C."/>
        </authorList>
    </citation>
    <scope>NUCLEOTIDE SEQUENCE [LARGE SCALE GENOMIC DNA]</scope>
    <source>
        <strain evidence="2 3">RB56</strain>
    </source>
</reference>
<dbReference type="Proteomes" id="UP000431401">
    <property type="component" value="Unassembled WGS sequence"/>
</dbReference>